<proteinExistence type="predicted"/>
<name>A0A915K1M4_ROMCU</name>
<accession>A0A915K1M4</accession>
<dbReference type="Proteomes" id="UP000887565">
    <property type="component" value="Unplaced"/>
</dbReference>
<keyword evidence="1" id="KW-1185">Reference proteome</keyword>
<dbReference type="AlphaFoldDB" id="A0A915K1M4"/>
<protein>
    <submittedName>
        <fullName evidence="2">DNA recombination and repair protein Rad51-like C-terminal domain-containing protein</fullName>
    </submittedName>
</protein>
<evidence type="ECO:0000313" key="1">
    <source>
        <dbReference type="Proteomes" id="UP000887565"/>
    </source>
</evidence>
<organism evidence="1 2">
    <name type="scientific">Romanomermis culicivorax</name>
    <name type="common">Nematode worm</name>
    <dbReference type="NCBI Taxonomy" id="13658"/>
    <lineage>
        <taxon>Eukaryota</taxon>
        <taxon>Metazoa</taxon>
        <taxon>Ecdysozoa</taxon>
        <taxon>Nematoda</taxon>
        <taxon>Enoplea</taxon>
        <taxon>Dorylaimia</taxon>
        <taxon>Mermithida</taxon>
        <taxon>Mermithoidea</taxon>
        <taxon>Mermithidae</taxon>
        <taxon>Romanomermis</taxon>
    </lineage>
</organism>
<evidence type="ECO:0000313" key="2">
    <source>
        <dbReference type="WBParaSite" id="nRc.2.0.1.t32579-RA"/>
    </source>
</evidence>
<sequence>MYPRYILFRDSIIRQVQIDNLTTLSVPGASLKRMAKFAHILSIVPECCIIIHSGFKDLVDFDRSTNYKTTNAKALARCLVSTATMISTKHGITVIISTVLRRRGTSQSQRKISLLNRCLIDQSMRKTRNNVCIFNAFDSLNKEKFFNAGRLHLNWLGAKTYSSLLASASVQFECSETSESAKIPSLPHSPKEK</sequence>
<reference evidence="2" key="1">
    <citation type="submission" date="2022-11" db="UniProtKB">
        <authorList>
            <consortium name="WormBaseParasite"/>
        </authorList>
    </citation>
    <scope>IDENTIFICATION</scope>
</reference>
<dbReference type="WBParaSite" id="nRc.2.0.1.t32579-RA">
    <property type="protein sequence ID" value="nRc.2.0.1.t32579-RA"/>
    <property type="gene ID" value="nRc.2.0.1.g32579"/>
</dbReference>